<dbReference type="InterPro" id="IPR042278">
    <property type="entry name" value="Mfa-like_1_N"/>
</dbReference>
<dbReference type="Gene3D" id="2.60.40.2620">
    <property type="entry name" value="Fimbrillin-like"/>
    <property type="match status" value="1"/>
</dbReference>
<gene>
    <name evidence="1" type="ORF">M104_5163</name>
</gene>
<dbReference type="AlphaFoldDB" id="A0AAN4SG31"/>
<dbReference type="Proteomes" id="UP000022433">
    <property type="component" value="Unassembled WGS sequence"/>
</dbReference>
<dbReference type="Pfam" id="PF13149">
    <property type="entry name" value="Mfa_like_1"/>
    <property type="match status" value="1"/>
</dbReference>
<evidence type="ECO:0000313" key="1">
    <source>
        <dbReference type="EMBL" id="EYA11819.1"/>
    </source>
</evidence>
<comment type="caution">
    <text evidence="1">The sequence shown here is derived from an EMBL/GenBank/DDBJ whole genome shotgun (WGS) entry which is preliminary data.</text>
</comment>
<evidence type="ECO:0000313" key="2">
    <source>
        <dbReference type="Proteomes" id="UP000022433"/>
    </source>
</evidence>
<protein>
    <recommendedName>
        <fullName evidence="3">Fimbrillin family protein</fullName>
    </recommendedName>
</protein>
<reference evidence="1 2" key="1">
    <citation type="submission" date="2014-02" db="EMBL/GenBank/DDBJ databases">
        <authorList>
            <person name="Sears C."/>
            <person name="Carroll K."/>
            <person name="Sack B.R."/>
            <person name="Qadri F."/>
            <person name="Myers L.L."/>
            <person name="Chung G.-T."/>
            <person name="Escheverria P."/>
            <person name="Fraser C.M."/>
            <person name="Sadzewicz L."/>
            <person name="Shefchek K.A."/>
            <person name="Tallon L."/>
            <person name="Das S.P."/>
            <person name="Daugherty S."/>
            <person name="Mongodin E.F."/>
        </authorList>
    </citation>
    <scope>NUCLEOTIDE SEQUENCE [LARGE SCALE GENOMIC DNA]</scope>
    <source>
        <strain evidence="1 2">1007-1-F #10</strain>
    </source>
</reference>
<proteinExistence type="predicted"/>
<dbReference type="EMBL" id="JGEA01000083">
    <property type="protein sequence ID" value="EYA11819.1"/>
    <property type="molecule type" value="Genomic_DNA"/>
</dbReference>
<dbReference type="PROSITE" id="PS51257">
    <property type="entry name" value="PROKAR_LIPOPROTEIN"/>
    <property type="match status" value="1"/>
</dbReference>
<sequence length="399" mass="42987">MKNYLLFGALALSVLGSCSNDDVVDINKGSGISFRASLDKAVASRAAGTIDNVTTLQNLQAFNVTALGNGNNYFTDVLVNKVTGKVGTEAWQPSKIYYWPTYGLDFYAYAPSDISGVSISNTEKTIKSFVPAQDVANQKDLLIARNIGTKDDNDILGVSLNFKHALSQIDVQAKCSNPNIKIEVLAVKLANMATKGNFDFPTGKTAGGSENVTLPNVDLNGQWKNLSDLNDHTKSYVVKGTSSVILNNTPQSLMFGDAKFMLIPQQLQAWNNDQKKTGAYLSVLCRISSINGSEETLIYPQPTATDKKDSKYAFAAVAIDTNWLPGKRYVYTLDFCAPNGGAGRIDPNPTDPTNTISEVVDNVPVKDGKGGDPILGKSIMYNVGVDDWTDATPAPNINM</sequence>
<dbReference type="InterPro" id="IPR025049">
    <property type="entry name" value="Mfa-like_1"/>
</dbReference>
<name>A0AAN4SG31_BACFG</name>
<organism evidence="1 2">
    <name type="scientific">Bacteroides fragilis str. 1007-1-F #10</name>
    <dbReference type="NCBI Taxonomy" id="1339295"/>
    <lineage>
        <taxon>Bacteria</taxon>
        <taxon>Pseudomonadati</taxon>
        <taxon>Bacteroidota</taxon>
        <taxon>Bacteroidia</taxon>
        <taxon>Bacteroidales</taxon>
        <taxon>Bacteroidaceae</taxon>
        <taxon>Bacteroides</taxon>
    </lineage>
</organism>
<dbReference type="RefSeq" id="WP_032534454.1">
    <property type="nucleotide sequence ID" value="NZ_JGEA01000083.1"/>
</dbReference>
<evidence type="ECO:0008006" key="3">
    <source>
        <dbReference type="Google" id="ProtNLM"/>
    </source>
</evidence>
<dbReference type="CDD" id="cd13120">
    <property type="entry name" value="BF2867_like_N"/>
    <property type="match status" value="1"/>
</dbReference>
<accession>A0AAN4SG31</accession>